<name>A0AAV5J0Q9_9ROSI</name>
<dbReference type="AlphaFoldDB" id="A0AAV5J0Q9"/>
<dbReference type="GO" id="GO:0034976">
    <property type="term" value="P:response to endoplasmic reticulum stress"/>
    <property type="evidence" value="ECO:0007669"/>
    <property type="project" value="TreeGrafter"/>
</dbReference>
<dbReference type="GO" id="GO:0061666">
    <property type="term" value="F:UFM1 ligase activity"/>
    <property type="evidence" value="ECO:0007669"/>
    <property type="project" value="InterPro"/>
</dbReference>
<dbReference type="InterPro" id="IPR056579">
    <property type="entry name" value="Ufl1_N"/>
</dbReference>
<dbReference type="PANTHER" id="PTHR31057">
    <property type="entry name" value="E3 UFM1-PROTEIN LIGASE 1"/>
    <property type="match status" value="1"/>
</dbReference>
<gene>
    <name evidence="2" type="ORF">SLEP1_g19866</name>
</gene>
<keyword evidence="3" id="KW-1185">Reference proteome</keyword>
<evidence type="ECO:0000313" key="3">
    <source>
        <dbReference type="Proteomes" id="UP001054252"/>
    </source>
</evidence>
<dbReference type="Pfam" id="PF09743">
    <property type="entry name" value="E3_UFM1_ligase"/>
    <property type="match status" value="1"/>
</dbReference>
<reference evidence="2 3" key="1">
    <citation type="journal article" date="2021" name="Commun. Biol.">
        <title>The genome of Shorea leprosula (Dipterocarpaceae) highlights the ecological relevance of drought in aseasonal tropical rainforests.</title>
        <authorList>
            <person name="Ng K.K.S."/>
            <person name="Kobayashi M.J."/>
            <person name="Fawcett J.A."/>
            <person name="Hatakeyama M."/>
            <person name="Paape T."/>
            <person name="Ng C.H."/>
            <person name="Ang C.C."/>
            <person name="Tnah L.H."/>
            <person name="Lee C.T."/>
            <person name="Nishiyama T."/>
            <person name="Sese J."/>
            <person name="O'Brien M.J."/>
            <person name="Copetti D."/>
            <person name="Mohd Noor M.I."/>
            <person name="Ong R.C."/>
            <person name="Putra M."/>
            <person name="Sireger I.Z."/>
            <person name="Indrioko S."/>
            <person name="Kosugi Y."/>
            <person name="Izuno A."/>
            <person name="Isagi Y."/>
            <person name="Lee S.L."/>
            <person name="Shimizu K.K."/>
        </authorList>
    </citation>
    <scope>NUCLEOTIDE SEQUENCE [LARGE SCALE GENOMIC DNA]</scope>
    <source>
        <strain evidence="2">214</strain>
    </source>
</reference>
<proteinExistence type="predicted"/>
<dbReference type="Proteomes" id="UP001054252">
    <property type="component" value="Unassembled WGS sequence"/>
</dbReference>
<dbReference type="EMBL" id="BPVZ01000028">
    <property type="protein sequence ID" value="GKV08199.1"/>
    <property type="molecule type" value="Genomic_DNA"/>
</dbReference>
<sequence length="107" mass="12416">MDDELLELQRQFELAQQAKSSIRLSERNVVELVQKLQEIHIIDFELLLIVFGEEYITPEQPRHKIVEGVKKLGRVSLIDLADTIVDFAIAQKECLGSFFSQVWNLVY</sequence>
<feature type="domain" description="E3 UFM1-protein ligase 1-like N-terminal" evidence="1">
    <location>
        <begin position="4"/>
        <end position="91"/>
    </location>
</feature>
<comment type="caution">
    <text evidence="2">The sequence shown here is derived from an EMBL/GenBank/DDBJ whole genome shotgun (WGS) entry which is preliminary data.</text>
</comment>
<evidence type="ECO:0000259" key="1">
    <source>
        <dbReference type="Pfam" id="PF09743"/>
    </source>
</evidence>
<evidence type="ECO:0000313" key="2">
    <source>
        <dbReference type="EMBL" id="GKV08199.1"/>
    </source>
</evidence>
<organism evidence="2 3">
    <name type="scientific">Rubroshorea leprosula</name>
    <dbReference type="NCBI Taxonomy" id="152421"/>
    <lineage>
        <taxon>Eukaryota</taxon>
        <taxon>Viridiplantae</taxon>
        <taxon>Streptophyta</taxon>
        <taxon>Embryophyta</taxon>
        <taxon>Tracheophyta</taxon>
        <taxon>Spermatophyta</taxon>
        <taxon>Magnoliopsida</taxon>
        <taxon>eudicotyledons</taxon>
        <taxon>Gunneridae</taxon>
        <taxon>Pentapetalae</taxon>
        <taxon>rosids</taxon>
        <taxon>malvids</taxon>
        <taxon>Malvales</taxon>
        <taxon>Dipterocarpaceae</taxon>
        <taxon>Rubroshorea</taxon>
    </lineage>
</organism>
<dbReference type="PANTHER" id="PTHR31057:SF0">
    <property type="entry name" value="E3 UFM1-PROTEIN LIGASE 1"/>
    <property type="match status" value="1"/>
</dbReference>
<protein>
    <recommendedName>
        <fullName evidence="1">E3 UFM1-protein ligase 1-like N-terminal domain-containing protein</fullName>
    </recommendedName>
</protein>
<dbReference type="GO" id="GO:0005789">
    <property type="term" value="C:endoplasmic reticulum membrane"/>
    <property type="evidence" value="ECO:0007669"/>
    <property type="project" value="TreeGrafter"/>
</dbReference>
<accession>A0AAV5J0Q9</accession>
<dbReference type="GO" id="GO:0032434">
    <property type="term" value="P:regulation of proteasomal ubiquitin-dependent protein catabolic process"/>
    <property type="evidence" value="ECO:0007669"/>
    <property type="project" value="TreeGrafter"/>
</dbReference>
<dbReference type="InterPro" id="IPR018611">
    <property type="entry name" value="Ufl1"/>
</dbReference>
<dbReference type="GO" id="GO:1990592">
    <property type="term" value="P:protein K69-linked ufmylation"/>
    <property type="evidence" value="ECO:0007669"/>
    <property type="project" value="TreeGrafter"/>
</dbReference>